<protein>
    <recommendedName>
        <fullName evidence="4">polynucleotide adenylyltransferase</fullName>
        <ecNumber evidence="4">2.7.7.19</ecNumber>
    </recommendedName>
</protein>
<dbReference type="Gene3D" id="1.10.1410.10">
    <property type="match status" value="1"/>
</dbReference>
<comment type="similarity">
    <text evidence="3">Belongs to the DNA polymerase type-B-like family.</text>
</comment>
<evidence type="ECO:0000259" key="9">
    <source>
        <dbReference type="Pfam" id="PF03828"/>
    </source>
</evidence>
<dbReference type="InterPro" id="IPR054708">
    <property type="entry name" value="MTPAP-like_central"/>
</dbReference>
<dbReference type="Proteomes" id="UP001320420">
    <property type="component" value="Unassembled WGS sequence"/>
</dbReference>
<dbReference type="CDD" id="cd05402">
    <property type="entry name" value="NT_PAP_TUTase"/>
    <property type="match status" value="1"/>
</dbReference>
<dbReference type="InterPro" id="IPR043519">
    <property type="entry name" value="NT_sf"/>
</dbReference>
<feature type="region of interest" description="Disordered" evidence="8">
    <location>
        <begin position="985"/>
        <end position="1110"/>
    </location>
</feature>
<evidence type="ECO:0000256" key="6">
    <source>
        <dbReference type="ARBA" id="ARBA00022723"/>
    </source>
</evidence>
<feature type="compositionally biased region" description="Polar residues" evidence="8">
    <location>
        <begin position="798"/>
        <end position="816"/>
    </location>
</feature>
<feature type="compositionally biased region" description="Polar residues" evidence="8">
    <location>
        <begin position="664"/>
        <end position="673"/>
    </location>
</feature>
<dbReference type="PANTHER" id="PTHR12271">
    <property type="entry name" value="POLY A POLYMERASE CID PAP -RELATED"/>
    <property type="match status" value="1"/>
</dbReference>
<feature type="domain" description="Poly(A) RNA polymerase mitochondrial-like central palm" evidence="10">
    <location>
        <begin position="128"/>
        <end position="258"/>
    </location>
</feature>
<evidence type="ECO:0000259" key="10">
    <source>
        <dbReference type="Pfam" id="PF22600"/>
    </source>
</evidence>
<organism evidence="11 12">
    <name type="scientific">Diatrype stigma</name>
    <dbReference type="NCBI Taxonomy" id="117547"/>
    <lineage>
        <taxon>Eukaryota</taxon>
        <taxon>Fungi</taxon>
        <taxon>Dikarya</taxon>
        <taxon>Ascomycota</taxon>
        <taxon>Pezizomycotina</taxon>
        <taxon>Sordariomycetes</taxon>
        <taxon>Xylariomycetidae</taxon>
        <taxon>Xylariales</taxon>
        <taxon>Diatrypaceae</taxon>
        <taxon>Diatrype</taxon>
    </lineage>
</organism>
<feature type="compositionally biased region" description="Gly residues" evidence="8">
    <location>
        <begin position="450"/>
        <end position="461"/>
    </location>
</feature>
<reference evidence="11 12" key="1">
    <citation type="submission" date="2024-02" db="EMBL/GenBank/DDBJ databases">
        <title>De novo assembly and annotation of 12 fungi associated with fruit tree decline syndrome in Ontario, Canada.</title>
        <authorList>
            <person name="Sulman M."/>
            <person name="Ellouze W."/>
            <person name="Ilyukhin E."/>
        </authorList>
    </citation>
    <scope>NUCLEOTIDE SEQUENCE [LARGE SCALE GENOMIC DNA]</scope>
    <source>
        <strain evidence="11 12">M11/M66-122</strain>
    </source>
</reference>
<dbReference type="Pfam" id="PF22600">
    <property type="entry name" value="MTPAP-like_central"/>
    <property type="match status" value="1"/>
</dbReference>
<feature type="region of interest" description="Disordered" evidence="8">
    <location>
        <begin position="432"/>
        <end position="488"/>
    </location>
</feature>
<evidence type="ECO:0000256" key="8">
    <source>
        <dbReference type="SAM" id="MobiDB-lite"/>
    </source>
</evidence>
<feature type="region of interest" description="Disordered" evidence="8">
    <location>
        <begin position="566"/>
        <end position="604"/>
    </location>
</feature>
<feature type="region of interest" description="Disordered" evidence="8">
    <location>
        <begin position="870"/>
        <end position="907"/>
    </location>
</feature>
<gene>
    <name evidence="11" type="ORF">SLS62_005479</name>
</gene>
<dbReference type="InterPro" id="IPR002058">
    <property type="entry name" value="PAP_assoc"/>
</dbReference>
<feature type="compositionally biased region" description="Polar residues" evidence="8">
    <location>
        <begin position="874"/>
        <end position="887"/>
    </location>
</feature>
<feature type="region of interest" description="Disordered" evidence="8">
    <location>
        <begin position="727"/>
        <end position="845"/>
    </location>
</feature>
<comment type="cofactor">
    <cofactor evidence="2">
        <name>Mg(2+)</name>
        <dbReference type="ChEBI" id="CHEBI:18420"/>
    </cofactor>
</comment>
<feature type="compositionally biased region" description="Polar residues" evidence="8">
    <location>
        <begin position="895"/>
        <end position="906"/>
    </location>
</feature>
<dbReference type="GO" id="GO:0031123">
    <property type="term" value="P:RNA 3'-end processing"/>
    <property type="evidence" value="ECO:0007669"/>
    <property type="project" value="TreeGrafter"/>
</dbReference>
<dbReference type="SUPFAM" id="SSF81301">
    <property type="entry name" value="Nucleotidyltransferase"/>
    <property type="match status" value="1"/>
</dbReference>
<feature type="region of interest" description="Disordered" evidence="8">
    <location>
        <begin position="664"/>
        <end position="715"/>
    </location>
</feature>
<evidence type="ECO:0000256" key="5">
    <source>
        <dbReference type="ARBA" id="ARBA00022679"/>
    </source>
</evidence>
<feature type="compositionally biased region" description="Low complexity" evidence="8">
    <location>
        <begin position="20"/>
        <end position="31"/>
    </location>
</feature>
<dbReference type="GO" id="GO:0046872">
    <property type="term" value="F:metal ion binding"/>
    <property type="evidence" value="ECO:0007669"/>
    <property type="project" value="UniProtKB-KW"/>
</dbReference>
<evidence type="ECO:0000256" key="7">
    <source>
        <dbReference type="ARBA" id="ARBA00022842"/>
    </source>
</evidence>
<feature type="compositionally biased region" description="Polar residues" evidence="8">
    <location>
        <begin position="767"/>
        <end position="776"/>
    </location>
</feature>
<dbReference type="Pfam" id="PF03828">
    <property type="entry name" value="PAP_assoc"/>
    <property type="match status" value="1"/>
</dbReference>
<feature type="compositionally biased region" description="Low complexity" evidence="8">
    <location>
        <begin position="462"/>
        <end position="485"/>
    </location>
</feature>
<dbReference type="GO" id="GO:1990817">
    <property type="term" value="F:poly(A) RNA polymerase activity"/>
    <property type="evidence" value="ECO:0007669"/>
    <property type="project" value="UniProtKB-EC"/>
</dbReference>
<dbReference type="PANTHER" id="PTHR12271:SF113">
    <property type="entry name" value="POLY(A) RNA POLYMERASE CID11"/>
    <property type="match status" value="1"/>
</dbReference>
<dbReference type="SUPFAM" id="SSF81631">
    <property type="entry name" value="PAP/OAS1 substrate-binding domain"/>
    <property type="match status" value="1"/>
</dbReference>
<dbReference type="Gene3D" id="3.30.460.10">
    <property type="entry name" value="Beta Polymerase, domain 2"/>
    <property type="match status" value="1"/>
</dbReference>
<evidence type="ECO:0000313" key="11">
    <source>
        <dbReference type="EMBL" id="KAK7752511.1"/>
    </source>
</evidence>
<feature type="compositionally biased region" description="Basic and acidic residues" evidence="8">
    <location>
        <begin position="1101"/>
        <end position="1110"/>
    </location>
</feature>
<keyword evidence="7" id="KW-0460">Magnesium</keyword>
<dbReference type="EC" id="2.7.7.19" evidence="4"/>
<feature type="compositionally biased region" description="Polar residues" evidence="8">
    <location>
        <begin position="736"/>
        <end position="753"/>
    </location>
</feature>
<accession>A0AAN9YPN8</accession>
<feature type="region of interest" description="Disordered" evidence="8">
    <location>
        <begin position="633"/>
        <end position="652"/>
    </location>
</feature>
<dbReference type="AlphaFoldDB" id="A0AAN9YPN8"/>
<feature type="domain" description="PAP-associated" evidence="9">
    <location>
        <begin position="327"/>
        <end position="382"/>
    </location>
</feature>
<dbReference type="EMBL" id="JAKJXP020000037">
    <property type="protein sequence ID" value="KAK7752511.1"/>
    <property type="molecule type" value="Genomic_DNA"/>
</dbReference>
<comment type="cofactor">
    <cofactor evidence="1">
        <name>Mn(2+)</name>
        <dbReference type="ChEBI" id="CHEBI:29035"/>
    </cofactor>
</comment>
<feature type="compositionally biased region" description="Basic and acidic residues" evidence="8">
    <location>
        <begin position="1055"/>
        <end position="1066"/>
    </location>
</feature>
<comment type="caution">
    <text evidence="11">The sequence shown here is derived from an EMBL/GenBank/DDBJ whole genome shotgun (WGS) entry which is preliminary data.</text>
</comment>
<feature type="compositionally biased region" description="Polar residues" evidence="8">
    <location>
        <begin position="832"/>
        <end position="845"/>
    </location>
</feature>
<name>A0AAN9YPN8_9PEZI</name>
<keyword evidence="12" id="KW-1185">Reference proteome</keyword>
<evidence type="ECO:0000256" key="4">
    <source>
        <dbReference type="ARBA" id="ARBA00012388"/>
    </source>
</evidence>
<evidence type="ECO:0000256" key="2">
    <source>
        <dbReference type="ARBA" id="ARBA00001946"/>
    </source>
</evidence>
<keyword evidence="6" id="KW-0479">Metal-binding</keyword>
<sequence length="1110" mass="121416">MPSKKADLPNTNALPPRPKPSTSSTHLPPHSNSVPSTPQQHARKFSFGSRDQSPNPNPSHSPRSVYSEANGTVPSLRPLPPRQGRCRYEIGIPHARRRIPYNIGSDPLEKTDLNTIQSKLSEEDERKLTTDMRELYDRLQPTSKVEENRQKLVRKLEKLLNDRWPGHDIRVHLFGSSGNLLCSDDSDVDICIVTPWKELEDVCKIADLLAKNGMEKVICVSSAKVPIVKIWDPELNLACDLNVNNTLALENTRMIRTVVNDAAFGGTLSSYTWMCMILAFLQLRQPAVVPALHQRPHQKLPRKDGQIASFADDVEKLRGFGDKNKSTLGELLFQFFRFYAHEFDYSTYVLSIRLGRLVTKKDKKWHLALNNQLCVEEPFNTNRNLGNTADDTAFRGLHLEMRRAFDLIAKGNLDECCEQFVFPKEEERIFQKPPTVSRPVLLRSASQHNGGRGGRNGGNRGGNRQQYRNNNNNGNNNNSNSNNRRASSSVYDNNVNAMYLAGYPIAMSPQDTAMYMQNMQNMQNMQPEALAQTLSALQLQENNLRFLQYTQSQAFAQQQALAHAQRMQSSVQQGQQGQQGQASSAERSRTNSFDAPPLSAPLRNEVRPELQYFYPMGYQPAFYTQQHGFTTYPASPSTAQTPEYRRTSHRSPVANDASFNLAGSTLRSQSQPASRPVAGMPSGQPYPGASQPPSEMPIPARHINGVPIPSFIPDEGIDAEHEGAIANTPPEKERQVGQSPGLSTPAQRLNGPSSAMPAFGDLGQSPRRLSSEQFPQSVLDRIKRTSRSPSPSPLSHAQPESSGTGSTSPAEHSQLSAAPLVVNGSMSKPVPNGTSARQPWVSPSTSADYGGSYDNALHINPAIETASPVAVGSANGSPTTVNGSSPASDRPMVVNGTTPIQASPHQSGADFANNLSLAAAQTAHLNFAQFAPGYYGTAPAGTNGGPGKGFLRFQPRQPSSPLIAQLDLATADRLQATEFQHLSPVYEVNSPSPSFSRKLELPQNSAMPRQTPGAASRGEGRVESTKGKQKPPMEPASRTEGANPPHPKVNGLVRENGHVRGAKSETDPSATNGWQKIPRGRKKATEAKGRNDAYPQSEQLPKNDSERKGG</sequence>
<dbReference type="GO" id="GO:0010605">
    <property type="term" value="P:negative regulation of macromolecule metabolic process"/>
    <property type="evidence" value="ECO:0007669"/>
    <property type="project" value="UniProtKB-ARBA"/>
</dbReference>
<keyword evidence="5" id="KW-0808">Transferase</keyword>
<evidence type="ECO:0000313" key="12">
    <source>
        <dbReference type="Proteomes" id="UP001320420"/>
    </source>
</evidence>
<feature type="region of interest" description="Disordered" evidence="8">
    <location>
        <begin position="1"/>
        <end position="85"/>
    </location>
</feature>
<evidence type="ECO:0000256" key="1">
    <source>
        <dbReference type="ARBA" id="ARBA00001936"/>
    </source>
</evidence>
<feature type="compositionally biased region" description="Low complexity" evidence="8">
    <location>
        <begin position="566"/>
        <end position="585"/>
    </location>
</feature>
<proteinExistence type="inferred from homology"/>
<evidence type="ECO:0000256" key="3">
    <source>
        <dbReference type="ARBA" id="ARBA00008593"/>
    </source>
</evidence>